<evidence type="ECO:0000256" key="7">
    <source>
        <dbReference type="ARBA" id="ARBA00023002"/>
    </source>
</evidence>
<protein>
    <submittedName>
        <fullName evidence="12">FAD-dependent oxidoreductase</fullName>
    </submittedName>
</protein>
<evidence type="ECO:0000256" key="5">
    <source>
        <dbReference type="ARBA" id="ARBA00022643"/>
    </source>
</evidence>
<evidence type="ECO:0000256" key="2">
    <source>
        <dbReference type="ARBA" id="ARBA00001966"/>
    </source>
</evidence>
<dbReference type="RefSeq" id="WP_344422873.1">
    <property type="nucleotide sequence ID" value="NZ_BAAAQK010000022.1"/>
</dbReference>
<feature type="domain" description="FAD/NAD(P)-binding" evidence="11">
    <location>
        <begin position="394"/>
        <end position="585"/>
    </location>
</feature>
<evidence type="ECO:0000256" key="3">
    <source>
        <dbReference type="ARBA" id="ARBA00011048"/>
    </source>
</evidence>
<dbReference type="PRINTS" id="PR00411">
    <property type="entry name" value="PNDRDTASEI"/>
</dbReference>
<keyword evidence="6" id="KW-0479">Metal-binding</keyword>
<evidence type="ECO:0000256" key="1">
    <source>
        <dbReference type="ARBA" id="ARBA00001917"/>
    </source>
</evidence>
<keyword evidence="4" id="KW-0285">Flavoprotein</keyword>
<sequence>MTDAIGPALAAALSPTELGGVPVRNRIFVPGHTTNFAQDNLPTPRHVAYHRERARGGVGLIITEAVRVHPTSAGRHISLGCFDERSVPAFAAIADAVHAEGAALFAQIMHAGRQANGDATRTVAWSASPLPWNTGAHTPHAMGRKDLDTVVTAFGAAAARLRRAGVDGFEVHAGHGHLLQQFLSPATNQRSDSYGGPLANRMRLTHRVLEAVRTAAPDLPVGLRVSADEWLDGGLDPAQVVEIVGILREAHPLAYVHVSHSAYHGSWSLSTQMADMSFPHAPFRHHAALFRKALPGLPVLAVCRLDSLAEAAELIADGEADLVGLARPHIADPHLVRKTIEGRAHEIRTCLACNQGCISRVEQSLPISCLINPEVGAEREWLELAARPPARGGVLVVGGGPAGLEAALSAHRAGHEVTIAEAGPDLGGQIRIAARVPGRERLGLLVAELERDVRAAGVTVHTDHRVTASEVVAGDWADVVLATGSRPARRTLPGTGGPRVADLHESVALLDAGNPGGAVVVLDDDGGWAGASLAEAFAALGAEVHLVSPAAALSPRITTYSKLALTRRFADLHVRTHLMRKVVDTGPGRVTLLDPLGGTRSDLTGVALVVDAGIGLAEDTLYRALDDLPEGPRLHLAGDAHSPRSALEAVYEGRLAGSVLTSEKDPEPILLALSR</sequence>
<evidence type="ECO:0000256" key="8">
    <source>
        <dbReference type="ARBA" id="ARBA00023004"/>
    </source>
</evidence>
<dbReference type="PANTHER" id="PTHR42917:SF2">
    <property type="entry name" value="2,4-DIENOYL-COA REDUCTASE [(2E)-ENOYL-COA-PRODUCING]"/>
    <property type="match status" value="1"/>
</dbReference>
<dbReference type="InterPro" id="IPR023753">
    <property type="entry name" value="FAD/NAD-binding_dom"/>
</dbReference>
<feature type="domain" description="NADH:flavin oxidoreductase/NADH oxidase N-terminal" evidence="10">
    <location>
        <begin position="15"/>
        <end position="345"/>
    </location>
</feature>
<dbReference type="SUPFAM" id="SSF51395">
    <property type="entry name" value="FMN-linked oxidoreductases"/>
    <property type="match status" value="1"/>
</dbReference>
<reference evidence="12 13" key="1">
    <citation type="journal article" date="2019" name="Int. J. Syst. Evol. Microbiol.">
        <title>The Global Catalogue of Microorganisms (GCM) 10K type strain sequencing project: providing services to taxonomists for standard genome sequencing and annotation.</title>
        <authorList>
            <consortium name="The Broad Institute Genomics Platform"/>
            <consortium name="The Broad Institute Genome Sequencing Center for Infectious Disease"/>
            <person name="Wu L."/>
            <person name="Ma J."/>
        </authorList>
    </citation>
    <scope>NUCLEOTIDE SEQUENCE [LARGE SCALE GENOMIC DNA]</scope>
    <source>
        <strain evidence="12 13">JCM 16009</strain>
    </source>
</reference>
<dbReference type="InterPro" id="IPR013785">
    <property type="entry name" value="Aldolase_TIM"/>
</dbReference>
<dbReference type="Proteomes" id="UP001500449">
    <property type="component" value="Unassembled WGS sequence"/>
</dbReference>
<dbReference type="SUPFAM" id="SSF51905">
    <property type="entry name" value="FAD/NAD(P)-binding domain"/>
    <property type="match status" value="1"/>
</dbReference>
<comment type="caution">
    <text evidence="12">The sequence shown here is derived from an EMBL/GenBank/DDBJ whole genome shotgun (WGS) entry which is preliminary data.</text>
</comment>
<keyword evidence="13" id="KW-1185">Reference proteome</keyword>
<dbReference type="Gene3D" id="3.50.50.60">
    <property type="entry name" value="FAD/NAD(P)-binding domain"/>
    <property type="match status" value="1"/>
</dbReference>
<comment type="cofactor">
    <cofactor evidence="1">
        <name>FMN</name>
        <dbReference type="ChEBI" id="CHEBI:58210"/>
    </cofactor>
</comment>
<proteinExistence type="inferred from homology"/>
<dbReference type="InterPro" id="IPR051793">
    <property type="entry name" value="NADH:flavin_oxidoreductase"/>
</dbReference>
<evidence type="ECO:0000256" key="9">
    <source>
        <dbReference type="ARBA" id="ARBA00023014"/>
    </source>
</evidence>
<comment type="similarity">
    <text evidence="3">In the N-terminal section; belongs to the NADH:flavin oxidoreductase/NADH oxidase family.</text>
</comment>
<keyword evidence="9" id="KW-0411">Iron-sulfur</keyword>
<name>A0ABN2NG94_9PSEU</name>
<dbReference type="PANTHER" id="PTHR42917">
    <property type="entry name" value="2,4-DIENOYL-COA REDUCTASE"/>
    <property type="match status" value="1"/>
</dbReference>
<evidence type="ECO:0000313" key="12">
    <source>
        <dbReference type="EMBL" id="GAA1866605.1"/>
    </source>
</evidence>
<keyword evidence="8" id="KW-0408">Iron</keyword>
<accession>A0ABN2NG94</accession>
<gene>
    <name evidence="12" type="ORF">GCM10009836_53760</name>
</gene>
<comment type="cofactor">
    <cofactor evidence="2">
        <name>[4Fe-4S] cluster</name>
        <dbReference type="ChEBI" id="CHEBI:49883"/>
    </cofactor>
</comment>
<organism evidence="12 13">
    <name type="scientific">Pseudonocardia ailaonensis</name>
    <dbReference type="NCBI Taxonomy" id="367279"/>
    <lineage>
        <taxon>Bacteria</taxon>
        <taxon>Bacillati</taxon>
        <taxon>Actinomycetota</taxon>
        <taxon>Actinomycetes</taxon>
        <taxon>Pseudonocardiales</taxon>
        <taxon>Pseudonocardiaceae</taxon>
        <taxon>Pseudonocardia</taxon>
    </lineage>
</organism>
<dbReference type="Gene3D" id="3.20.20.70">
    <property type="entry name" value="Aldolase class I"/>
    <property type="match status" value="1"/>
</dbReference>
<evidence type="ECO:0000313" key="13">
    <source>
        <dbReference type="Proteomes" id="UP001500449"/>
    </source>
</evidence>
<dbReference type="SUPFAM" id="SSF51971">
    <property type="entry name" value="Nucleotide-binding domain"/>
    <property type="match status" value="1"/>
</dbReference>
<keyword evidence="7" id="KW-0560">Oxidoreductase</keyword>
<dbReference type="Gene3D" id="3.40.50.720">
    <property type="entry name" value="NAD(P)-binding Rossmann-like Domain"/>
    <property type="match status" value="1"/>
</dbReference>
<dbReference type="Pfam" id="PF00724">
    <property type="entry name" value="Oxidored_FMN"/>
    <property type="match status" value="1"/>
</dbReference>
<dbReference type="EMBL" id="BAAAQK010000022">
    <property type="protein sequence ID" value="GAA1866605.1"/>
    <property type="molecule type" value="Genomic_DNA"/>
</dbReference>
<evidence type="ECO:0000256" key="6">
    <source>
        <dbReference type="ARBA" id="ARBA00022723"/>
    </source>
</evidence>
<dbReference type="PRINTS" id="PR00368">
    <property type="entry name" value="FADPNR"/>
</dbReference>
<keyword evidence="5" id="KW-0288">FMN</keyword>
<evidence type="ECO:0000259" key="11">
    <source>
        <dbReference type="Pfam" id="PF07992"/>
    </source>
</evidence>
<dbReference type="InterPro" id="IPR001155">
    <property type="entry name" value="OxRdtase_FMN_N"/>
</dbReference>
<dbReference type="Pfam" id="PF07992">
    <property type="entry name" value="Pyr_redox_2"/>
    <property type="match status" value="1"/>
</dbReference>
<evidence type="ECO:0000259" key="10">
    <source>
        <dbReference type="Pfam" id="PF00724"/>
    </source>
</evidence>
<evidence type="ECO:0000256" key="4">
    <source>
        <dbReference type="ARBA" id="ARBA00022630"/>
    </source>
</evidence>
<dbReference type="InterPro" id="IPR036188">
    <property type="entry name" value="FAD/NAD-bd_sf"/>
</dbReference>